<dbReference type="Proteomes" id="UP000095788">
    <property type="component" value="Unassembled WGS sequence"/>
</dbReference>
<gene>
    <name evidence="1" type="ORF">ERS417307_01288</name>
    <name evidence="2" type="ORF">ERS852554_03132</name>
</gene>
<name>A0A174DMQ4_BACUN</name>
<reference evidence="3 4" key="1">
    <citation type="submission" date="2015-09" db="EMBL/GenBank/DDBJ databases">
        <authorList>
            <consortium name="Pathogen Informatics"/>
        </authorList>
    </citation>
    <scope>NUCLEOTIDE SEQUENCE [LARGE SCALE GENOMIC DNA]</scope>
    <source>
        <strain evidence="1 3">2789STDY5608791</strain>
        <strain evidence="2 4">2789STDY5834942</strain>
    </source>
</reference>
<accession>A0A174DMQ4</accession>
<dbReference type="EMBL" id="CZBF01000005">
    <property type="protein sequence ID" value="CUQ14317.1"/>
    <property type="molecule type" value="Genomic_DNA"/>
</dbReference>
<dbReference type="EMBL" id="CYZF01000003">
    <property type="protein sequence ID" value="CUO25180.1"/>
    <property type="molecule type" value="Genomic_DNA"/>
</dbReference>
<evidence type="ECO:0000313" key="1">
    <source>
        <dbReference type="EMBL" id="CUO25180.1"/>
    </source>
</evidence>
<organism evidence="1 3">
    <name type="scientific">Bacteroides uniformis</name>
    <dbReference type="NCBI Taxonomy" id="820"/>
    <lineage>
        <taxon>Bacteria</taxon>
        <taxon>Pseudomonadati</taxon>
        <taxon>Bacteroidota</taxon>
        <taxon>Bacteroidia</taxon>
        <taxon>Bacteroidales</taxon>
        <taxon>Bacteroidaceae</taxon>
        <taxon>Bacteroides</taxon>
    </lineage>
</organism>
<evidence type="ECO:0000313" key="2">
    <source>
        <dbReference type="EMBL" id="CUQ14317.1"/>
    </source>
</evidence>
<sequence>MNPLNQCTCTMKWPHKVLLPHAALRVLYVVVKDWFISFFEFRRKGNASLNNFQINIHNLFCEKTLQYMEAPVKTLFLQEHRGNTRVPLFRNIVLKRKET</sequence>
<evidence type="ECO:0000313" key="4">
    <source>
        <dbReference type="Proteomes" id="UP000095788"/>
    </source>
</evidence>
<dbReference type="AlphaFoldDB" id="A0A174DMQ4"/>
<protein>
    <submittedName>
        <fullName evidence="1">Uncharacterized protein</fullName>
    </submittedName>
</protein>
<proteinExistence type="predicted"/>
<evidence type="ECO:0000313" key="3">
    <source>
        <dbReference type="Proteomes" id="UP000095419"/>
    </source>
</evidence>
<dbReference type="Proteomes" id="UP000095419">
    <property type="component" value="Unassembled WGS sequence"/>
</dbReference>